<dbReference type="SMART" id="SM00776">
    <property type="entry name" value="NPCBM"/>
    <property type="match status" value="1"/>
</dbReference>
<feature type="transmembrane region" description="Helical" evidence="1">
    <location>
        <begin position="149"/>
        <end position="169"/>
    </location>
</feature>
<dbReference type="InterPro" id="IPR008979">
    <property type="entry name" value="Galactose-bd-like_sf"/>
</dbReference>
<feature type="transmembrane region" description="Helical" evidence="1">
    <location>
        <begin position="89"/>
        <end position="111"/>
    </location>
</feature>
<dbReference type="AlphaFoldDB" id="A0A1F7JMI8"/>
<feature type="transmembrane region" description="Helical" evidence="1">
    <location>
        <begin position="262"/>
        <end position="281"/>
    </location>
</feature>
<feature type="transmembrane region" description="Helical" evidence="1">
    <location>
        <begin position="175"/>
        <end position="192"/>
    </location>
</feature>
<reference evidence="3 4" key="1">
    <citation type="journal article" date="2016" name="Nat. Commun.">
        <title>Thousands of microbial genomes shed light on interconnected biogeochemical processes in an aquifer system.</title>
        <authorList>
            <person name="Anantharaman K."/>
            <person name="Brown C.T."/>
            <person name="Hug L.A."/>
            <person name="Sharon I."/>
            <person name="Castelle C.J."/>
            <person name="Probst A.J."/>
            <person name="Thomas B.C."/>
            <person name="Singh A."/>
            <person name="Wilkins M.J."/>
            <person name="Karaoz U."/>
            <person name="Brodie E.L."/>
            <person name="Williams K.H."/>
            <person name="Hubbard S.S."/>
            <person name="Banfield J.F."/>
        </authorList>
    </citation>
    <scope>NUCLEOTIDE SEQUENCE [LARGE SCALE GENOMIC DNA]</scope>
</reference>
<evidence type="ECO:0000256" key="1">
    <source>
        <dbReference type="SAM" id="Phobius"/>
    </source>
</evidence>
<dbReference type="InterPro" id="IPR013222">
    <property type="entry name" value="Glyco_hyd_98_carb-bd"/>
</dbReference>
<proteinExistence type="predicted"/>
<feature type="transmembrane region" description="Helical" evidence="1">
    <location>
        <begin position="226"/>
        <end position="250"/>
    </location>
</feature>
<evidence type="ECO:0000313" key="4">
    <source>
        <dbReference type="Proteomes" id="UP000176376"/>
    </source>
</evidence>
<keyword evidence="1" id="KW-0812">Transmembrane</keyword>
<organism evidence="3 4">
    <name type="scientific">Candidatus Roizmanbacteria bacterium RIFCSPLOWO2_02_FULL_38_10</name>
    <dbReference type="NCBI Taxonomy" id="1802074"/>
    <lineage>
        <taxon>Bacteria</taxon>
        <taxon>Candidatus Roizmaniibacteriota</taxon>
    </lineage>
</organism>
<dbReference type="EMBL" id="MGAY01000021">
    <property type="protein sequence ID" value="OGK56828.1"/>
    <property type="molecule type" value="Genomic_DNA"/>
</dbReference>
<feature type="transmembrane region" description="Helical" evidence="1">
    <location>
        <begin position="418"/>
        <end position="437"/>
    </location>
</feature>
<feature type="domain" description="Glycosyl hydrolase family 98 putative carbohydrate-binding module" evidence="2">
    <location>
        <begin position="468"/>
        <end position="614"/>
    </location>
</feature>
<feature type="transmembrane region" description="Helical" evidence="1">
    <location>
        <begin position="199"/>
        <end position="220"/>
    </location>
</feature>
<feature type="transmembrane region" description="Helical" evidence="1">
    <location>
        <begin position="57"/>
        <end position="77"/>
    </location>
</feature>
<feature type="transmembrane region" description="Helical" evidence="1">
    <location>
        <begin position="444"/>
        <end position="464"/>
    </location>
</feature>
<name>A0A1F7JMI8_9BACT</name>
<dbReference type="SUPFAM" id="SSF49785">
    <property type="entry name" value="Galactose-binding domain-like"/>
    <property type="match status" value="1"/>
</dbReference>
<accession>A0A1F7JMI8</accession>
<dbReference type="Proteomes" id="UP000176376">
    <property type="component" value="Unassembled WGS sequence"/>
</dbReference>
<comment type="caution">
    <text evidence="3">The sequence shown here is derived from an EMBL/GenBank/DDBJ whole genome shotgun (WGS) entry which is preliminary data.</text>
</comment>
<keyword evidence="1" id="KW-0472">Membrane</keyword>
<feature type="transmembrane region" description="Helical" evidence="1">
    <location>
        <begin position="378"/>
        <end position="398"/>
    </location>
</feature>
<keyword evidence="1" id="KW-1133">Transmembrane helix</keyword>
<dbReference type="InterPro" id="IPR038637">
    <property type="entry name" value="NPCBM_sf"/>
</dbReference>
<feature type="transmembrane region" description="Helical" evidence="1">
    <location>
        <begin position="328"/>
        <end position="348"/>
    </location>
</feature>
<evidence type="ECO:0000259" key="2">
    <source>
        <dbReference type="SMART" id="SM00776"/>
    </source>
</evidence>
<dbReference type="STRING" id="1802074.A3J15_01890"/>
<protein>
    <recommendedName>
        <fullName evidence="2">Glycosyl hydrolase family 98 putative carbohydrate-binding module domain-containing protein</fullName>
    </recommendedName>
</protein>
<feature type="transmembrane region" description="Helical" evidence="1">
    <location>
        <begin position="301"/>
        <end position="321"/>
    </location>
</feature>
<gene>
    <name evidence="3" type="ORF">A3J15_01890</name>
</gene>
<dbReference type="Gene3D" id="2.60.120.1060">
    <property type="entry name" value="NPCBM/NEW2 domain"/>
    <property type="match status" value="1"/>
</dbReference>
<sequence>MKKNLLVFLILLTAFLIRLILIPHPGFEADMAYWKGWGLAVADKGILWLVSSSNYNYPPAFAYLLLVVNKIYALIQSPYDLSYWTNTNLLYLFLIKIITIAADFGNAWLIYKIVSRLVNTWGFSHIHELTPGVNKHNVHELTPGVKQTGLFLALIYLLTPATFFDGALWGQVDQLGLFFFLTSLYLLLIERLEIASIIFTLSFLIKFQNLMFIPVYFLFIFKKRGIAGLFGNLGAAFGTFMAVTAPFWLADQMEFLLRLMMINADWFPHFSLNAFNIWWILSGLQGMQVTDRNLMIGITNAKSVGMLFFIFAYFTASYLILISRREDLLNRYIIASALIVFAFFHLLTESHERYQFHLLGLLPLVVIIDLPRHHLRNTIYLIIVSLFLFFNLYIAFYFNYPTTIYWPFSPAFAKTASLIISIFQIGLFLVFGGYILAKFFRNRHALVLLTVAVILTGVLTFQNLDFWLRRPISLTRIKPIASAQDYLNLVTNMTVDSGQGPQKWNRLSNNYYFYGKGLGSHADSSVYYNLNGKFSEFVSDYGIDTEGAAEAKVYFSVIGDNRELFKSKAVGRFETPKAVRVNIKGVRELVLRISRATPSIFGAHADWLEPMLIR</sequence>
<dbReference type="Pfam" id="PF08305">
    <property type="entry name" value="NPCBM"/>
    <property type="match status" value="1"/>
</dbReference>
<evidence type="ECO:0000313" key="3">
    <source>
        <dbReference type="EMBL" id="OGK56828.1"/>
    </source>
</evidence>